<feature type="domain" description="SipL SPOCS" evidence="1">
    <location>
        <begin position="62"/>
        <end position="143"/>
    </location>
</feature>
<dbReference type="Pfam" id="PF12673">
    <property type="entry name" value="SipL"/>
    <property type="match status" value="1"/>
</dbReference>
<gene>
    <name evidence="2" type="ORF">TPELB_07360</name>
</gene>
<protein>
    <recommendedName>
        <fullName evidence="1">SipL SPOCS domain-containing protein</fullName>
    </recommendedName>
</protein>
<keyword evidence="3" id="KW-1185">Reference proteome</keyword>
<sequence>MELDLEKMTYNISCFPELNSIKYFNQINIFENIQLDDRRYKIGKVENTMPSVEIQLAKISNKKIIETMQGVSLEGEYLSGKKLFVVGSLNMNLILNYQQAGKNKVKNNILSVDIPFSTSIVIPNDICENDKVNLRYLVEDVSVIYITQSKLLVSITMLIQYLDEY</sequence>
<dbReference type="Proteomes" id="UP001477947">
    <property type="component" value="Chromosome"/>
</dbReference>
<name>A0ABZ3FBS6_9FIRM</name>
<evidence type="ECO:0000259" key="1">
    <source>
        <dbReference type="Pfam" id="PF12673"/>
    </source>
</evidence>
<evidence type="ECO:0000313" key="2">
    <source>
        <dbReference type="EMBL" id="XAM40434.1"/>
    </source>
</evidence>
<evidence type="ECO:0000313" key="3">
    <source>
        <dbReference type="Proteomes" id="UP001477947"/>
    </source>
</evidence>
<dbReference type="RefSeq" id="WP_343338559.1">
    <property type="nucleotide sequence ID" value="NZ_CP154622.1"/>
</dbReference>
<proteinExistence type="predicted"/>
<dbReference type="EMBL" id="CP154622">
    <property type="protein sequence ID" value="XAM40434.1"/>
    <property type="molecule type" value="Genomic_DNA"/>
</dbReference>
<dbReference type="InterPro" id="IPR024300">
    <property type="entry name" value="SipL_SPOCS_dom"/>
</dbReference>
<organism evidence="2 3">
    <name type="scientific">Terrisporobacter petrolearius</name>
    <dbReference type="NCBI Taxonomy" id="1460447"/>
    <lineage>
        <taxon>Bacteria</taxon>
        <taxon>Bacillati</taxon>
        <taxon>Bacillota</taxon>
        <taxon>Clostridia</taxon>
        <taxon>Peptostreptococcales</taxon>
        <taxon>Peptostreptococcaceae</taxon>
        <taxon>Terrisporobacter</taxon>
    </lineage>
</organism>
<accession>A0ABZ3FBS6</accession>
<reference evidence="2 3" key="1">
    <citation type="submission" date="2024-04" db="EMBL/GenBank/DDBJ databases">
        <title>Isolation and characterization of novel acetogenic strains of the genera Terrisporobacter and Acetoanaerobium.</title>
        <authorList>
            <person name="Boeer T."/>
            <person name="Schueler M.A."/>
            <person name="Lueschen A."/>
            <person name="Eysell L."/>
            <person name="Droege J."/>
            <person name="Heinemann M."/>
            <person name="Engelhardt L."/>
            <person name="Basen M."/>
            <person name="Daniel R."/>
        </authorList>
    </citation>
    <scope>NUCLEOTIDE SEQUENCE [LARGE SCALE GENOMIC DNA]</scope>
    <source>
        <strain evidence="2 3">ELB</strain>
    </source>
</reference>